<dbReference type="InterPro" id="IPR007278">
    <property type="entry name" value="DUF397"/>
</dbReference>
<sequence>MTPPHNPSGSDSDQPLNWRKSTYSGGGNDCVEIADVRGGRLIRDSKNPHAGHLALPEAEWKALMADAARGTLDLPRTP</sequence>
<dbReference type="Pfam" id="PF04149">
    <property type="entry name" value="DUF397"/>
    <property type="match status" value="1"/>
</dbReference>
<evidence type="ECO:0000256" key="1">
    <source>
        <dbReference type="SAM" id="MobiDB-lite"/>
    </source>
</evidence>
<accession>A0A222W144</accession>
<gene>
    <name evidence="2" type="ORF">SAMN05421630_115157</name>
</gene>
<dbReference type="KEGG" id="pmad:BAY61_31995"/>
<dbReference type="Proteomes" id="UP000199494">
    <property type="component" value="Unassembled WGS sequence"/>
</dbReference>
<feature type="compositionally biased region" description="Polar residues" evidence="1">
    <location>
        <begin position="7"/>
        <end position="23"/>
    </location>
</feature>
<feature type="region of interest" description="Disordered" evidence="1">
    <location>
        <begin position="1"/>
        <end position="27"/>
    </location>
</feature>
<reference evidence="2 3" key="1">
    <citation type="submission" date="2016-10" db="EMBL/GenBank/DDBJ databases">
        <authorList>
            <person name="de Groot N.N."/>
        </authorList>
    </citation>
    <scope>NUCLEOTIDE SEQUENCE [LARGE SCALE GENOMIC DNA]</scope>
    <source>
        <strain evidence="2 3">CGMCC 4.5506</strain>
    </source>
</reference>
<name>A0A222W144_9PSEU</name>
<organism evidence="2 3">
    <name type="scientific">Prauserella marina</name>
    <dbReference type="NCBI Taxonomy" id="530584"/>
    <lineage>
        <taxon>Bacteria</taxon>
        <taxon>Bacillati</taxon>
        <taxon>Actinomycetota</taxon>
        <taxon>Actinomycetes</taxon>
        <taxon>Pseudonocardiales</taxon>
        <taxon>Pseudonocardiaceae</taxon>
        <taxon>Prauserella</taxon>
    </lineage>
</organism>
<dbReference type="EMBL" id="FMZE01000015">
    <property type="protein sequence ID" value="SDD98364.1"/>
    <property type="molecule type" value="Genomic_DNA"/>
</dbReference>
<evidence type="ECO:0000313" key="2">
    <source>
        <dbReference type="EMBL" id="SDD98364.1"/>
    </source>
</evidence>
<keyword evidence="3" id="KW-1185">Reference proteome</keyword>
<proteinExistence type="predicted"/>
<protein>
    <submittedName>
        <fullName evidence="2">Uncharacterized protein</fullName>
    </submittedName>
</protein>
<dbReference type="AlphaFoldDB" id="A0A222W144"/>
<evidence type="ECO:0000313" key="3">
    <source>
        <dbReference type="Proteomes" id="UP000199494"/>
    </source>
</evidence>
<dbReference type="STRING" id="530584.SAMN05421630_115157"/>